<feature type="signal peptide" evidence="2">
    <location>
        <begin position="1"/>
        <end position="19"/>
    </location>
</feature>
<dbReference type="EMBL" id="JAHXZN010000002">
    <property type="protein sequence ID" value="MBW6531039.1"/>
    <property type="molecule type" value="Genomic_DNA"/>
</dbReference>
<dbReference type="Proteomes" id="UP000759103">
    <property type="component" value="Unassembled WGS sequence"/>
</dbReference>
<evidence type="ECO:0000313" key="3">
    <source>
        <dbReference type="EMBL" id="MBW6531039.1"/>
    </source>
</evidence>
<dbReference type="PROSITE" id="PS51257">
    <property type="entry name" value="PROKAR_LIPOPROTEIN"/>
    <property type="match status" value="1"/>
</dbReference>
<accession>A0ABS7BN49</accession>
<reference evidence="3 4" key="1">
    <citation type="submission" date="2021-07" db="EMBL/GenBank/DDBJ databases">
        <title>Sphingomonas sp.</title>
        <authorList>
            <person name="Feng G."/>
            <person name="Li J."/>
            <person name="Pan M."/>
        </authorList>
    </citation>
    <scope>NUCLEOTIDE SEQUENCE [LARGE SCALE GENOMIC DNA]</scope>
    <source>
        <strain evidence="3 4">RRHST34</strain>
    </source>
</reference>
<feature type="chain" id="PRO_5046544709" description="Lipoprotein" evidence="2">
    <location>
        <begin position="20"/>
        <end position="89"/>
    </location>
</feature>
<dbReference type="RefSeq" id="WP_183924640.1">
    <property type="nucleotide sequence ID" value="NZ_JAHXZN010000002.1"/>
</dbReference>
<name>A0ABS7BN49_9SPHN</name>
<evidence type="ECO:0008006" key="5">
    <source>
        <dbReference type="Google" id="ProtNLM"/>
    </source>
</evidence>
<evidence type="ECO:0000313" key="4">
    <source>
        <dbReference type="Proteomes" id="UP000759103"/>
    </source>
</evidence>
<evidence type="ECO:0000256" key="2">
    <source>
        <dbReference type="SAM" id="SignalP"/>
    </source>
</evidence>
<feature type="region of interest" description="Disordered" evidence="1">
    <location>
        <begin position="65"/>
        <end position="89"/>
    </location>
</feature>
<organism evidence="3 4">
    <name type="scientific">Sphingomonas citri</name>
    <dbReference type="NCBI Taxonomy" id="2862499"/>
    <lineage>
        <taxon>Bacteria</taxon>
        <taxon>Pseudomonadati</taxon>
        <taxon>Pseudomonadota</taxon>
        <taxon>Alphaproteobacteria</taxon>
        <taxon>Sphingomonadales</taxon>
        <taxon>Sphingomonadaceae</taxon>
        <taxon>Sphingomonas</taxon>
    </lineage>
</organism>
<proteinExistence type="predicted"/>
<gene>
    <name evidence="3" type="ORF">KZ820_09865</name>
</gene>
<comment type="caution">
    <text evidence="3">The sequence shown here is derived from an EMBL/GenBank/DDBJ whole genome shotgun (WGS) entry which is preliminary data.</text>
</comment>
<sequence length="89" mass="8864">MTRALPRAAFLAALPLALALGACGKGDQTITVDENNNVVANESQANGLTASGAAGDVMATDNAMSGNGMMMENSDTLGDLSNGTMSGTK</sequence>
<feature type="compositionally biased region" description="Polar residues" evidence="1">
    <location>
        <begin position="73"/>
        <end position="89"/>
    </location>
</feature>
<keyword evidence="2" id="KW-0732">Signal</keyword>
<evidence type="ECO:0000256" key="1">
    <source>
        <dbReference type="SAM" id="MobiDB-lite"/>
    </source>
</evidence>
<protein>
    <recommendedName>
        <fullName evidence="5">Lipoprotein</fullName>
    </recommendedName>
</protein>
<keyword evidence="4" id="KW-1185">Reference proteome</keyword>